<dbReference type="RefSeq" id="WP_098075490.1">
    <property type="nucleotide sequence ID" value="NZ_PDEQ01000004.1"/>
</dbReference>
<accession>A0A2A8CYU2</accession>
<reference evidence="2 3" key="1">
    <citation type="submission" date="2017-10" db="EMBL/GenBank/DDBJ databases">
        <title>Draft genome of Longibacter Salinarum.</title>
        <authorList>
            <person name="Goh K.M."/>
            <person name="Shamsir M.S."/>
            <person name="Lim S.W."/>
        </authorList>
    </citation>
    <scope>NUCLEOTIDE SEQUENCE [LARGE SCALE GENOMIC DNA]</scope>
    <source>
        <strain evidence="2 3">KCTC 52045</strain>
    </source>
</reference>
<keyword evidence="3" id="KW-1185">Reference proteome</keyword>
<evidence type="ECO:0000313" key="2">
    <source>
        <dbReference type="EMBL" id="PEN13568.1"/>
    </source>
</evidence>
<sequence length="200" mass="21686">MTNNDTRDAQAARRPAPARQPAGYRERLKSKPFLVDSDADEAPSTSRRIEAIQALLRSQDTYGAAFQSVAVAAVQILERALCFERKAADAALSLGQREKLNAMIDTAQEAVASLRSALSTGKSNVMHLCSEADDTGAGDKPWWFALNDALGVLEEGTHRMASLISAQPDGSSSRELSEHVTELLQSHHDALLLEADQWIS</sequence>
<name>A0A2A8CYU2_9BACT</name>
<feature type="region of interest" description="Disordered" evidence="1">
    <location>
        <begin position="1"/>
        <end position="41"/>
    </location>
</feature>
<feature type="compositionally biased region" description="Basic and acidic residues" evidence="1">
    <location>
        <begin position="1"/>
        <end position="11"/>
    </location>
</feature>
<evidence type="ECO:0008006" key="4">
    <source>
        <dbReference type="Google" id="ProtNLM"/>
    </source>
</evidence>
<gene>
    <name evidence="2" type="ORF">CRI94_09665</name>
</gene>
<dbReference type="AlphaFoldDB" id="A0A2A8CYU2"/>
<organism evidence="2 3">
    <name type="scientific">Longibacter salinarum</name>
    <dbReference type="NCBI Taxonomy" id="1850348"/>
    <lineage>
        <taxon>Bacteria</taxon>
        <taxon>Pseudomonadati</taxon>
        <taxon>Rhodothermota</taxon>
        <taxon>Rhodothermia</taxon>
        <taxon>Rhodothermales</taxon>
        <taxon>Salisaetaceae</taxon>
        <taxon>Longibacter</taxon>
    </lineage>
</organism>
<evidence type="ECO:0000313" key="3">
    <source>
        <dbReference type="Proteomes" id="UP000220102"/>
    </source>
</evidence>
<dbReference type="OrthoDB" id="1494566at2"/>
<dbReference type="Proteomes" id="UP000220102">
    <property type="component" value="Unassembled WGS sequence"/>
</dbReference>
<evidence type="ECO:0000256" key="1">
    <source>
        <dbReference type="SAM" id="MobiDB-lite"/>
    </source>
</evidence>
<dbReference type="EMBL" id="PDEQ01000004">
    <property type="protein sequence ID" value="PEN13568.1"/>
    <property type="molecule type" value="Genomic_DNA"/>
</dbReference>
<proteinExistence type="predicted"/>
<protein>
    <recommendedName>
        <fullName evidence="4">DUF2383 domain-containing protein</fullName>
    </recommendedName>
</protein>
<comment type="caution">
    <text evidence="2">The sequence shown here is derived from an EMBL/GenBank/DDBJ whole genome shotgun (WGS) entry which is preliminary data.</text>
</comment>
<feature type="compositionally biased region" description="Low complexity" evidence="1">
    <location>
        <begin position="12"/>
        <end position="22"/>
    </location>
</feature>